<sequence>MDGTSSDKSLDLRLIPEYDGTAKQSVSEWLEKVELVLKLRGIANIADVVPLRLTGSAFAVCRQLTDEEKKSAEEAKRALLAAFAVD</sequence>
<name>A0A085MLQ1_9BILA</name>
<keyword evidence="2" id="KW-1185">Reference proteome</keyword>
<evidence type="ECO:0000313" key="2">
    <source>
        <dbReference type="Proteomes" id="UP000030764"/>
    </source>
</evidence>
<dbReference type="AlphaFoldDB" id="A0A085MLQ1"/>
<organism evidence="1 2">
    <name type="scientific">Trichuris suis</name>
    <name type="common">pig whipworm</name>
    <dbReference type="NCBI Taxonomy" id="68888"/>
    <lineage>
        <taxon>Eukaryota</taxon>
        <taxon>Metazoa</taxon>
        <taxon>Ecdysozoa</taxon>
        <taxon>Nematoda</taxon>
        <taxon>Enoplea</taxon>
        <taxon>Dorylaimia</taxon>
        <taxon>Trichinellida</taxon>
        <taxon>Trichuridae</taxon>
        <taxon>Trichuris</taxon>
    </lineage>
</organism>
<dbReference type="Proteomes" id="UP000030764">
    <property type="component" value="Unassembled WGS sequence"/>
</dbReference>
<accession>A0A085MLQ1</accession>
<protein>
    <submittedName>
        <fullName evidence="1">Uncharacterized protein</fullName>
    </submittedName>
</protein>
<dbReference type="EMBL" id="KL363185">
    <property type="protein sequence ID" value="KFD58147.1"/>
    <property type="molecule type" value="Genomic_DNA"/>
</dbReference>
<proteinExistence type="predicted"/>
<reference evidence="1 2" key="1">
    <citation type="journal article" date="2014" name="Nat. Genet.">
        <title>Genome and transcriptome of the porcine whipworm Trichuris suis.</title>
        <authorList>
            <person name="Jex A.R."/>
            <person name="Nejsum P."/>
            <person name="Schwarz E.M."/>
            <person name="Hu L."/>
            <person name="Young N.D."/>
            <person name="Hall R.S."/>
            <person name="Korhonen P.K."/>
            <person name="Liao S."/>
            <person name="Thamsborg S."/>
            <person name="Xia J."/>
            <person name="Xu P."/>
            <person name="Wang S."/>
            <person name="Scheerlinck J.P."/>
            <person name="Hofmann A."/>
            <person name="Sternberg P.W."/>
            <person name="Wang J."/>
            <person name="Gasser R.B."/>
        </authorList>
    </citation>
    <scope>NUCLEOTIDE SEQUENCE [LARGE SCALE GENOMIC DNA]</scope>
    <source>
        <strain evidence="1">DCEP-RM93M</strain>
    </source>
</reference>
<gene>
    <name evidence="1" type="ORF">M513_00910</name>
</gene>
<evidence type="ECO:0000313" key="1">
    <source>
        <dbReference type="EMBL" id="KFD58147.1"/>
    </source>
</evidence>